<evidence type="ECO:0000313" key="1">
    <source>
        <dbReference type="EMBL" id="AMP03366.1"/>
    </source>
</evidence>
<proteinExistence type="predicted"/>
<dbReference type="KEGG" id="cpra:CPter91_0979"/>
<protein>
    <submittedName>
        <fullName evidence="1">Uncharacterized protein</fullName>
    </submittedName>
</protein>
<dbReference type="EMBL" id="CP013236">
    <property type="protein sequence ID" value="AMP13174.1"/>
    <property type="molecule type" value="Genomic_DNA"/>
</dbReference>
<keyword evidence="4" id="KW-1185">Reference proteome</keyword>
<dbReference type="AlphaFoldDB" id="A0A127Q035"/>
<evidence type="ECO:0000313" key="2">
    <source>
        <dbReference type="EMBL" id="AMP13174.1"/>
    </source>
</evidence>
<evidence type="ECO:0000313" key="4">
    <source>
        <dbReference type="Proteomes" id="UP000074914"/>
    </source>
</evidence>
<sequence length="62" mass="6803">MAAIFVGYLYKIRHACSPSGWTALKIFAWLLAEMPDAVDSGQLPLSPYFFAALATILISLQL</sequence>
<evidence type="ECO:0000313" key="3">
    <source>
        <dbReference type="Proteomes" id="UP000074561"/>
    </source>
</evidence>
<dbReference type="Proteomes" id="UP000074914">
    <property type="component" value="Chromosome"/>
</dbReference>
<dbReference type="Proteomes" id="UP000074561">
    <property type="component" value="Chromosome"/>
</dbReference>
<dbReference type="EMBL" id="CP013234">
    <property type="protein sequence ID" value="AMP03366.1"/>
    <property type="molecule type" value="Genomic_DNA"/>
</dbReference>
<accession>A0A127Q035</accession>
<organism evidence="1 3">
    <name type="scientific">Collimonas pratensis</name>
    <dbReference type="NCBI Taxonomy" id="279113"/>
    <lineage>
        <taxon>Bacteria</taxon>
        <taxon>Pseudomonadati</taxon>
        <taxon>Pseudomonadota</taxon>
        <taxon>Betaproteobacteria</taxon>
        <taxon>Burkholderiales</taxon>
        <taxon>Oxalobacteraceae</taxon>
        <taxon>Collimonas</taxon>
    </lineage>
</organism>
<reference evidence="3 4" key="1">
    <citation type="submission" date="2015-11" db="EMBL/GenBank/DDBJ databases">
        <title>Exploring the genomic traits of fungus-feeding bacterial genus Collimonas.</title>
        <authorList>
            <person name="Song C."/>
            <person name="Schmidt R."/>
            <person name="de Jager V."/>
            <person name="Krzyzanowska D."/>
            <person name="Jongedijk E."/>
            <person name="Cankar K."/>
            <person name="Beekwilder J."/>
            <person name="van Veen A."/>
            <person name="de Boer W."/>
            <person name="van Veen J.A."/>
            <person name="Garbeva P."/>
        </authorList>
    </citation>
    <scope>NUCLEOTIDE SEQUENCE [LARGE SCALE GENOMIC DNA]</scope>
    <source>
        <strain evidence="2 4">Ter291</strain>
        <strain evidence="1 3">Ter91</strain>
    </source>
</reference>
<gene>
    <name evidence="2" type="ORF">CPter291_0896</name>
    <name evidence="1" type="ORF">CPter91_0979</name>
</gene>
<name>A0A127Q035_9BURK</name>